<dbReference type="InterPro" id="IPR013154">
    <property type="entry name" value="ADH-like_N"/>
</dbReference>
<dbReference type="SMART" id="SM00827">
    <property type="entry name" value="PKS_AT"/>
    <property type="match status" value="2"/>
</dbReference>
<dbReference type="SMART" id="SM00825">
    <property type="entry name" value="PKS_KS"/>
    <property type="match status" value="2"/>
</dbReference>
<dbReference type="InterPro" id="IPR055123">
    <property type="entry name" value="SpnB-like_Rossmann"/>
</dbReference>
<dbReference type="InterPro" id="IPR020807">
    <property type="entry name" value="PKS_DH"/>
</dbReference>
<evidence type="ECO:0000259" key="12">
    <source>
        <dbReference type="PROSITE" id="PS52019"/>
    </source>
</evidence>
<dbReference type="InterPro" id="IPR018201">
    <property type="entry name" value="Ketoacyl_synth_AS"/>
</dbReference>
<evidence type="ECO:0000259" key="10">
    <source>
        <dbReference type="PROSITE" id="PS50075"/>
    </source>
</evidence>
<feature type="region of interest" description="Disordered" evidence="9">
    <location>
        <begin position="3744"/>
        <end position="3771"/>
    </location>
</feature>
<dbReference type="Pfam" id="PF00109">
    <property type="entry name" value="ketoacyl-synt"/>
    <property type="match status" value="2"/>
</dbReference>
<feature type="domain" description="PKS/mFAS DH" evidence="12">
    <location>
        <begin position="951"/>
        <end position="1225"/>
    </location>
</feature>
<feature type="region of interest" description="Disordered" evidence="9">
    <location>
        <begin position="2605"/>
        <end position="2630"/>
    </location>
</feature>
<organism evidence="13 14">
    <name type="scientific">Streptomyces demainii</name>
    <dbReference type="NCBI Taxonomy" id="588122"/>
    <lineage>
        <taxon>Bacteria</taxon>
        <taxon>Bacillati</taxon>
        <taxon>Actinomycetota</taxon>
        <taxon>Actinomycetes</taxon>
        <taxon>Kitasatosporales</taxon>
        <taxon>Streptomycetaceae</taxon>
        <taxon>Streptomyces</taxon>
    </lineage>
</organism>
<dbReference type="SUPFAM" id="SSF55048">
    <property type="entry name" value="Probable ACP-binding domain of malonyl-CoA ACP transacylase"/>
    <property type="match status" value="2"/>
</dbReference>
<dbReference type="SMART" id="SM01294">
    <property type="entry name" value="PKS_PP_betabranch"/>
    <property type="match status" value="2"/>
</dbReference>
<dbReference type="InterPro" id="IPR049900">
    <property type="entry name" value="PKS_mFAS_DH"/>
</dbReference>
<gene>
    <name evidence="13" type="ORF">JOF35_003877</name>
</gene>
<dbReference type="InterPro" id="IPR057326">
    <property type="entry name" value="KR_dom"/>
</dbReference>
<dbReference type="Pfam" id="PF21089">
    <property type="entry name" value="PKS_DH_N"/>
    <property type="match status" value="2"/>
</dbReference>
<dbReference type="PROSITE" id="PS00012">
    <property type="entry name" value="PHOSPHOPANTETHEINE"/>
    <property type="match status" value="2"/>
</dbReference>
<feature type="region of interest" description="Disordered" evidence="9">
    <location>
        <begin position="1958"/>
        <end position="1981"/>
    </location>
</feature>
<dbReference type="Gene3D" id="3.40.47.10">
    <property type="match status" value="2"/>
</dbReference>
<evidence type="ECO:0000256" key="2">
    <source>
        <dbReference type="ARBA" id="ARBA00022450"/>
    </source>
</evidence>
<evidence type="ECO:0000256" key="8">
    <source>
        <dbReference type="PROSITE-ProRule" id="PRU01363"/>
    </source>
</evidence>
<feature type="region of interest" description="Disordered" evidence="9">
    <location>
        <begin position="2521"/>
        <end position="2544"/>
    </location>
</feature>
<evidence type="ECO:0000313" key="14">
    <source>
        <dbReference type="Proteomes" id="UP001234880"/>
    </source>
</evidence>
<dbReference type="Pfam" id="PF00550">
    <property type="entry name" value="PP-binding"/>
    <property type="match status" value="2"/>
</dbReference>
<dbReference type="PROSITE" id="PS52019">
    <property type="entry name" value="PKS_MFAS_DH"/>
    <property type="match status" value="2"/>
</dbReference>
<keyword evidence="6" id="KW-0511">Multifunctional enzyme</keyword>
<dbReference type="InterPro" id="IPR013968">
    <property type="entry name" value="PKS_KR"/>
</dbReference>
<dbReference type="CDD" id="cd05195">
    <property type="entry name" value="enoyl_red"/>
    <property type="match status" value="1"/>
</dbReference>
<dbReference type="Proteomes" id="UP001234880">
    <property type="component" value="Unassembled WGS sequence"/>
</dbReference>
<evidence type="ECO:0000256" key="5">
    <source>
        <dbReference type="ARBA" id="ARBA00023194"/>
    </source>
</evidence>
<feature type="region of interest" description="C-terminal hotdog fold" evidence="8">
    <location>
        <begin position="1085"/>
        <end position="1225"/>
    </location>
</feature>
<dbReference type="SMART" id="SM00822">
    <property type="entry name" value="PKS_KR"/>
    <property type="match status" value="2"/>
</dbReference>
<dbReference type="InterPro" id="IPR049552">
    <property type="entry name" value="PKS_DH_N"/>
</dbReference>
<dbReference type="InterPro" id="IPR001227">
    <property type="entry name" value="Ac_transferase_dom_sf"/>
</dbReference>
<feature type="compositionally biased region" description="Low complexity" evidence="9">
    <location>
        <begin position="2074"/>
        <end position="2083"/>
    </location>
</feature>
<evidence type="ECO:0000256" key="7">
    <source>
        <dbReference type="ARBA" id="ARBA00023315"/>
    </source>
</evidence>
<dbReference type="Pfam" id="PF08659">
    <property type="entry name" value="KR"/>
    <property type="match status" value="2"/>
</dbReference>
<dbReference type="InterPro" id="IPR002364">
    <property type="entry name" value="Quin_OxRdtase/zeta-crystal_CS"/>
</dbReference>
<dbReference type="CDD" id="cd00833">
    <property type="entry name" value="PKS"/>
    <property type="match status" value="2"/>
</dbReference>
<evidence type="ECO:0000259" key="11">
    <source>
        <dbReference type="PROSITE" id="PS52004"/>
    </source>
</evidence>
<dbReference type="CDD" id="cd08956">
    <property type="entry name" value="KR_3_FAS_SDR_x"/>
    <property type="match status" value="2"/>
</dbReference>
<dbReference type="InterPro" id="IPR016035">
    <property type="entry name" value="Acyl_Trfase/lysoPLipase"/>
</dbReference>
<feature type="domain" description="PKS/mFAS DH" evidence="12">
    <location>
        <begin position="3027"/>
        <end position="3300"/>
    </location>
</feature>
<feature type="region of interest" description="Disordered" evidence="9">
    <location>
        <begin position="462"/>
        <end position="485"/>
    </location>
</feature>
<dbReference type="PROSITE" id="PS50075">
    <property type="entry name" value="CARRIER"/>
    <property type="match status" value="2"/>
</dbReference>
<dbReference type="Gene3D" id="3.10.129.110">
    <property type="entry name" value="Polyketide synthase dehydratase"/>
    <property type="match status" value="2"/>
</dbReference>
<dbReference type="InterPro" id="IPR014031">
    <property type="entry name" value="Ketoacyl_synth_C"/>
</dbReference>
<evidence type="ECO:0000256" key="6">
    <source>
        <dbReference type="ARBA" id="ARBA00023268"/>
    </source>
</evidence>
<dbReference type="SUPFAM" id="SSF52151">
    <property type="entry name" value="FabD/lysophospholipase-like"/>
    <property type="match status" value="2"/>
</dbReference>
<dbReference type="SUPFAM" id="SSF51735">
    <property type="entry name" value="NAD(P)-binding Rossmann-fold domains"/>
    <property type="match status" value="5"/>
</dbReference>
<feature type="domain" description="Ketosynthase family 3 (KS3)" evidence="11">
    <location>
        <begin position="2095"/>
        <end position="2521"/>
    </location>
</feature>
<dbReference type="PANTHER" id="PTHR43775:SF51">
    <property type="entry name" value="INACTIVE PHENOLPHTHIOCEROL SYNTHESIS POLYKETIDE SYNTHASE TYPE I PKS1-RELATED"/>
    <property type="match status" value="1"/>
</dbReference>
<dbReference type="Pfam" id="PF00698">
    <property type="entry name" value="Acyl_transf_1"/>
    <property type="match status" value="2"/>
</dbReference>
<dbReference type="InterPro" id="IPR036736">
    <property type="entry name" value="ACP-like_sf"/>
</dbReference>
<comment type="caution">
    <text evidence="13">The sequence shown here is derived from an EMBL/GenBank/DDBJ whole genome shotgun (WGS) entry which is preliminary data.</text>
</comment>
<name>A0ABT9KTZ2_9ACTN</name>
<evidence type="ECO:0000256" key="3">
    <source>
        <dbReference type="ARBA" id="ARBA00022553"/>
    </source>
</evidence>
<dbReference type="PROSITE" id="PS52004">
    <property type="entry name" value="KS3_2"/>
    <property type="match status" value="2"/>
</dbReference>
<keyword evidence="14" id="KW-1185">Reference proteome</keyword>
<dbReference type="InterPro" id="IPR014030">
    <property type="entry name" value="Ketoacyl_synth_N"/>
</dbReference>
<dbReference type="Gene3D" id="3.90.180.10">
    <property type="entry name" value="Medium-chain alcohol dehydrogenases, catalytic domain"/>
    <property type="match status" value="1"/>
</dbReference>
<dbReference type="PROSITE" id="PS00606">
    <property type="entry name" value="KS3_1"/>
    <property type="match status" value="2"/>
</dbReference>
<dbReference type="SMART" id="SM00823">
    <property type="entry name" value="PKS_PP"/>
    <property type="match status" value="2"/>
</dbReference>
<evidence type="ECO:0000256" key="4">
    <source>
        <dbReference type="ARBA" id="ARBA00022679"/>
    </source>
</evidence>
<feature type="active site" description="Proton acceptor; for dehydratase activity" evidence="8">
    <location>
        <position position="983"/>
    </location>
</feature>
<protein>
    <submittedName>
        <fullName evidence="13">Acyl transferase domain-containing protein/NADPH:quinone reductase-like Zn-dependent oxidoreductase/acyl carrier protein</fullName>
    </submittedName>
</protein>
<proteinExistence type="predicted"/>
<dbReference type="InterPro" id="IPR011032">
    <property type="entry name" value="GroES-like_sf"/>
</dbReference>
<dbReference type="Pfam" id="PF13602">
    <property type="entry name" value="ADH_zinc_N_2"/>
    <property type="match status" value="1"/>
</dbReference>
<sequence>MAASREDLVKALRTSLMDAERLKRENDRLIAESTEPVAIVAMACRLPGGVTDPESLWELVDEGRDAIGPFPADRGWDLETLFDSDPDAVGTSYVREAGFLADAGGFDAAFFGISPREALSLDPQQRLLLETAWETFERAGMDPRSVEGRDIAVFAGGSGQGYGSGPGEAPKGLEGYLGVGVSGSVISGRVSYTLGLTGPAVTVDTACSSSLVAVHLAVQALRSGECSMALAGGVAVMGQPTAFVEFSRQRGLAPDGRCKSFSDHADGTTWSEGVGLVLLERLSDARRNGHEVLAVIRGTAVNQDGASNGLTAPNGPSQERVIRQALDNAGLSVAEVDAVEAHGTGTTLGDPIEAQAVLATYGQNRPADQPLWLGSLKSNIGHAQAAAGIASVIKTVMALRHGRLPKTLHAQRPTSKVDWTSGAVSLLTEARPWPETGRPRRAGISSFGVSGTNAHLVLEQAPAEDAPRPEPATAPEESAEPGPVATGGVVPWVLSGHTEAALRAQAGRLLGHVRDSAADSPRDVGWSLATTRTGLDHRAVVLCADAGQAVAGLEALASGTPARSVVTGSAGSGKVAVLFTGQGSQRAGMGRELYDRYPVFARAFDEVCALFGDLRAGDDKVPLAEVVFAEEGSATAALLDRTAFTQPALFAVEVALFRLVESWGVRPAYVLGHSIGELVAAHVAGVLDLPDACTLVRARGRLMQELAATGAMVAVEAAEDEVTALLAGKEGRISVAAVNGPTSVVVSGDRDVVTEVAETLARRGRKTKRLVVSHAFHSPHMDGMLDAFREVASRLVYSPPRVPVVSNLTGRVAGPEELCSPEYWVRHVRGAVRFLDGVRTLAAEGVRTHLELGPDGVLTAMGQDCLPEEEAAGAAFVPSLRPGVPEAHAVLAGLAGLYVRGVPVDWAALFAGSGARRTGLPTYAFQHEHYWLERTPGSGDVGAVGLGEAGHPLLGAVVQLPETGGVQLSGRLSVRAQPWLGEHVISGAVLVPGTAMVEMAVRAGDETGTPVLEELVIGQPMVLPGDTALSVQVVVGADDGGRRTVRIYARADGGADWTEHATGTLTAQGPEPGEETAGAWPPAEAEPIPVADFYDGLAGAGYRYGPAFRGLVAAWRRDGEVYGDVVLPEASGAEAERFGIHPALLDAALHAGSFCLPADPERRVTLLPFAWHNVRLHAGGASAVRVHVRPAGEDAFSVRLTDGSGRTVASVEALTLRAVDPAQLESGATDDALWTVRWTEHSARDATVSWAPLGEPATGGALPDVLVADTRGWAEDVTEPPARARELTGRVLAEIQRWVGDEAAAGTRLAVVTRGAVAVHGDAEVTDPAAAAVWGLVRSAQAEHPGRLLLVDADDAPGALPAGVWSGDEPQLAVRGDALWVPRLARVEPGLRVPEGPSWHLDAAEYGTLDHLALLPDEAGTAPLAAGQVRIEVRAAGLNFRDVLVTLGMYPGRSVIGTEGAGVVTEVGPEVEGLAVGDRVMGLFSGSFGPLATADARTVIRFPKHWSFSTAAGVPVAYLTALYALQDLGDVRPGETVLVHAAAGGVGMAAVQLARHFGATVLGTAHPAKHHVLHRLGIPADHLASSRDLGYADTFPATDVVLNSLTGEHIDASLRLLNPGGRFLEMGKTDLREPGEVAARHPEVSYRAFDLGGEAPADRVRELLRQLVELFEQGRIAPLPVRPWDITRAPEAFRWMSQGRHTGKIVLTIPRPLDPDGTVLVTGGTGTLGATLTRHLITHHGARHLLLTSRQGPDAPGATELHTELTALGAHIRITACDTADRDQLATLLTTIPDDHPLTAVIHTAGTLDDGILTALTPDRLDTVFRPKIDAITHLHDLTRDHDLALFAVYSSAAGILGGPGQGNYAAANAYLDGLAQWRRARGLPATALAWGMWAQTSGMTGGLGSGDLERMRRGGIVGLSTDEALELFDRSVGSGLSLLVPMRFDFAALGAEATEPPPPLRGLVRPARRTARPGPKAGAGGLAERLAGLTAAERDRLLVQLIREQAAAVLGFPTVDPIGPEQAFRDMGFDSLTAVELRNRLNAATGLRLPATLVFDHPTPLATAAFLRDRLGGRTADAAPRPAGRDRSAPDGAEDPVVVVGMGCRLPGDVRTPEDLWRLVAAGGDAIGPFPRDRGWDLAGLFDSDPDAVGKSYVREGGFLTDAGGFDAAFFGISPREALSMDPQQRVLLETAWETMERSGIVPTSLRGQEVGVFVGASGQGYGTGPGAVPEGLEGYLGVGGATSVASGRVSYTFGLTGPAVTVDTACSSSLVAIHLAVQALRSGECAMALAGGVAVMGQPGAFVEFSRQRGLASDGRCKSFGEGADGTNWSEGVGLVLLERLSEARRNGHEVLAVIRGTAVNQDGASNGLTAPNGPSQQRVIRQALANAGLSPSDVDAVEAHGTGTALGDPIEAQALLATYGQDRPGDQPVWLGSLKSNIGHAQAAAGVASLIKMVLALRHGTLPRSLHINEPTTKVDWSQGAVSLLTEARPWPETGHARRAGISSFGVSGTNAHLILEQAPDPEPAPEPASAADDGTDTPGLVATGGVAPWVLSAKSATALRAQAQSLLDLLASGVEARPVDIGWSLATTRATHDHRAVILTDTDSGTGADTDSGTGADSDSGSGGGEAMAALTALAAGQPHPRLITGHATTPGKTVFVFPGQGSQWTGMGAQLLDQSPVFAARMHECAQALAPFTDWNLIDVITSAPGAPGLDRVDVVQPATFAIMVSLAALWQSHGIHPDAVIGHSQGEIAAACVAGVLTLHDAAKIVTLRSQTIAHHLAGHGAMMSLAAPADTIDLTPWPNKLWIAAHNGPNTTVIAGDTDALHQLHTHYTKHNIRARIIPVDYASHTGHVDTIKTPLHHLLTNITPHPATTPWLSTVTGQWINPHTLDPGYWYQNLRQPVRFHTAIRTLAEQGHHTYLEISPHPVLTTAIQDTLETHNHTHNTHTIVTGTLRRDDDTPTRFLTNLAELSTKGTPMDWPTAYTGSDPSRIPLPTYPFEHETFWLDRGGPGDVRAVGLEDTGHPLVGAVVSVPDTGGALLTGRLSVRTHPWLADHAVSGTVLLPGTAMVELAVRAGDETDTPTLEELVISRPMTVPDEGTLHVQVVVGGEERGRRTVGVYSRPEGTRQWTEHATGTLTAQTAAPAPAAERPWPPEGAEPVALDGFYEHLAEVGYEYGPAFRGLRAVWKRDDEVFAEVSVPEEQTGVAGRFGIHPALLDATLHAGNFCFQAGDERPTMLPFAWTGVRLHAVGATTVRVRATASGADGLCVRITDPQGGPVATIGSLQLRETTPDQLRALSAAPGGTDLWAVEWAECGLGTEEARWATVGESRLPGSPPGYADVAGVVADGERPGVLVADVAAWAPDDTGSPVERTHALCARVLELLRQWVDRPELADTRLAVLTHGAMAVHETAEVTDPAAAAVWGLVRSAQSEHPGRIALVDTDDRSHQALPAALATAEAQLVLRDTTAYTPHLAPVPATAPQPLALAPEGTVLVTGGTGTLGALTARHLAAHHGARHLLLVSRQGPDAPGATELHTELTALGAHVRIAACDTADRDQLATLLATVPDDHPLTAVVHTAGTLDDALLTDLTPDRLGTVLRPKVDALTHLHDLTLGHDLAAFVVFSSATGALGTPGQANYAAANTYADALAQRRHAAGLPATSLAWGLWETTSALTAGMTTAQQQRTRHSGVVPLTDAAGMRLLDTALTTGRPHLVPLGLDLTALRNNATAGPLPPLLRTLARGGRRPSAHTATEPADTPSLDQRLAGVDPTGRHQLLTGLVRAEAAAVLGHTSPDAVGPDDPLFEIGFDSLTAVELRNRLNAATGLQLAAAMLFDYPTPAMAAEHLQEQLAAAARADAPASRGAAEDDDPSTER</sequence>
<dbReference type="EMBL" id="JAURUE010000001">
    <property type="protein sequence ID" value="MDP9611600.1"/>
    <property type="molecule type" value="Genomic_DNA"/>
</dbReference>
<dbReference type="PROSITE" id="PS01162">
    <property type="entry name" value="QOR_ZETA_CRYSTAL"/>
    <property type="match status" value="1"/>
</dbReference>
<dbReference type="Pfam" id="PF16197">
    <property type="entry name" value="KAsynt_C_assoc"/>
    <property type="match status" value="2"/>
</dbReference>
<feature type="region of interest" description="C-terminal hotdog fold" evidence="8">
    <location>
        <begin position="3161"/>
        <end position="3300"/>
    </location>
</feature>
<evidence type="ECO:0000313" key="13">
    <source>
        <dbReference type="EMBL" id="MDP9611600.1"/>
    </source>
</evidence>
<feature type="domain" description="Ketosynthase family 3 (KS3)" evidence="11">
    <location>
        <begin position="34"/>
        <end position="460"/>
    </location>
</feature>
<dbReference type="InterPro" id="IPR006162">
    <property type="entry name" value="Ppantetheine_attach_site"/>
</dbReference>
<dbReference type="Gene3D" id="1.10.1200.10">
    <property type="entry name" value="ACP-like"/>
    <property type="match status" value="2"/>
</dbReference>
<feature type="active site" description="Proton acceptor; for dehydratase activity" evidence="8">
    <location>
        <position position="3059"/>
    </location>
</feature>
<feature type="active site" description="Proton donor; for dehydratase activity" evidence="8">
    <location>
        <position position="3222"/>
    </location>
</feature>
<keyword evidence="5" id="KW-0045">Antibiotic biosynthesis</keyword>
<dbReference type="InterPro" id="IPR020806">
    <property type="entry name" value="PKS_PP-bd"/>
</dbReference>
<feature type="region of interest" description="Disordered" evidence="9">
    <location>
        <begin position="2074"/>
        <end position="2095"/>
    </location>
</feature>
<evidence type="ECO:0000256" key="9">
    <source>
        <dbReference type="SAM" id="MobiDB-lite"/>
    </source>
</evidence>
<feature type="compositionally biased region" description="Low complexity" evidence="9">
    <location>
        <begin position="2605"/>
        <end position="2624"/>
    </location>
</feature>
<dbReference type="Gene3D" id="3.40.366.10">
    <property type="entry name" value="Malonyl-Coenzyme A Acyl Carrier Protein, domain 2"/>
    <property type="match status" value="2"/>
</dbReference>
<dbReference type="Pfam" id="PF22953">
    <property type="entry name" value="SpnB_Rossmann"/>
    <property type="match status" value="2"/>
</dbReference>
<dbReference type="SUPFAM" id="SSF47336">
    <property type="entry name" value="ACP-like"/>
    <property type="match status" value="2"/>
</dbReference>
<dbReference type="SUPFAM" id="SSF53901">
    <property type="entry name" value="Thiolase-like"/>
    <property type="match status" value="2"/>
</dbReference>
<evidence type="ECO:0000256" key="1">
    <source>
        <dbReference type="ARBA" id="ARBA00004792"/>
    </source>
</evidence>
<dbReference type="Pfam" id="PF14765">
    <property type="entry name" value="PS-DH"/>
    <property type="match status" value="2"/>
</dbReference>
<feature type="region of interest" description="Disordered" evidence="9">
    <location>
        <begin position="3854"/>
        <end position="3878"/>
    </location>
</feature>
<dbReference type="InterPro" id="IPR020841">
    <property type="entry name" value="PKS_Beta-ketoAc_synthase_dom"/>
</dbReference>
<accession>A0ABT9KTZ2</accession>
<dbReference type="InterPro" id="IPR032821">
    <property type="entry name" value="PKS_assoc"/>
</dbReference>
<dbReference type="SMART" id="SM00829">
    <property type="entry name" value="PKS_ER"/>
    <property type="match status" value="1"/>
</dbReference>
<feature type="region of interest" description="N-terminal hotdog fold" evidence="8">
    <location>
        <begin position="3027"/>
        <end position="3148"/>
    </location>
</feature>
<feature type="domain" description="Carrier" evidence="10">
    <location>
        <begin position="3779"/>
        <end position="3854"/>
    </location>
</feature>
<dbReference type="InterPro" id="IPR014043">
    <property type="entry name" value="Acyl_transferase_dom"/>
</dbReference>
<feature type="compositionally biased region" description="Low complexity" evidence="9">
    <location>
        <begin position="3854"/>
        <end position="3867"/>
    </location>
</feature>
<dbReference type="SUPFAM" id="SSF50129">
    <property type="entry name" value="GroES-like"/>
    <property type="match status" value="1"/>
</dbReference>
<dbReference type="InterPro" id="IPR009081">
    <property type="entry name" value="PP-bd_ACP"/>
</dbReference>
<dbReference type="Pfam" id="PF08240">
    <property type="entry name" value="ADH_N"/>
    <property type="match status" value="1"/>
</dbReference>
<keyword evidence="2" id="KW-0596">Phosphopantetheine</keyword>
<dbReference type="InterPro" id="IPR016039">
    <property type="entry name" value="Thiolase-like"/>
</dbReference>
<dbReference type="InterPro" id="IPR036291">
    <property type="entry name" value="NAD(P)-bd_dom_sf"/>
</dbReference>
<keyword evidence="7" id="KW-0012">Acyltransferase</keyword>
<dbReference type="SMART" id="SM00826">
    <property type="entry name" value="PKS_DH"/>
    <property type="match status" value="2"/>
</dbReference>
<dbReference type="Pfam" id="PF02801">
    <property type="entry name" value="Ketoacyl-synt_C"/>
    <property type="match status" value="2"/>
</dbReference>
<comment type="pathway">
    <text evidence="1">Antibiotic biosynthesis.</text>
</comment>
<dbReference type="Gene3D" id="3.40.50.720">
    <property type="entry name" value="NAD(P)-binding Rossmann-like Domain"/>
    <property type="match status" value="4"/>
</dbReference>
<dbReference type="Gene3D" id="3.30.70.3290">
    <property type="match status" value="2"/>
</dbReference>
<keyword evidence="3" id="KW-0597">Phosphoprotein</keyword>
<keyword evidence="4" id="KW-0808">Transferase</keyword>
<feature type="region of interest" description="N-terminal hotdog fold" evidence="8">
    <location>
        <begin position="951"/>
        <end position="1072"/>
    </location>
</feature>
<dbReference type="PANTHER" id="PTHR43775">
    <property type="entry name" value="FATTY ACID SYNTHASE"/>
    <property type="match status" value="1"/>
</dbReference>
<dbReference type="InterPro" id="IPR016036">
    <property type="entry name" value="Malonyl_transacylase_ACP-bd"/>
</dbReference>
<dbReference type="InterPro" id="IPR049551">
    <property type="entry name" value="PKS_DH_C"/>
</dbReference>
<feature type="domain" description="Carrier" evidence="10">
    <location>
        <begin position="1997"/>
        <end position="2072"/>
    </location>
</feature>
<reference evidence="13 14" key="1">
    <citation type="submission" date="2023-07" db="EMBL/GenBank/DDBJ databases">
        <title>Sequencing the genomes of 1000 actinobacteria strains.</title>
        <authorList>
            <person name="Klenk H.-P."/>
        </authorList>
    </citation>
    <scope>NUCLEOTIDE SEQUENCE [LARGE SCALE GENOMIC DNA]</scope>
    <source>
        <strain evidence="13 14">DSM 41600</strain>
    </source>
</reference>
<dbReference type="InterPro" id="IPR042104">
    <property type="entry name" value="PKS_dehydratase_sf"/>
</dbReference>
<dbReference type="InterPro" id="IPR050091">
    <property type="entry name" value="PKS_NRPS_Biosynth_Enz"/>
</dbReference>
<dbReference type="InterPro" id="IPR020843">
    <property type="entry name" value="ER"/>
</dbReference>
<feature type="active site" description="Proton donor; for dehydratase activity" evidence="8">
    <location>
        <position position="1146"/>
    </location>
</feature>